<evidence type="ECO:0000313" key="1">
    <source>
        <dbReference type="EMBL" id="KAI3721002.1"/>
    </source>
</evidence>
<sequence>MNVVPNESTIKTDRIEVDTETIDLLASLVVAVDTVVELKGVLRYLLVRTVVVGGSIAAVGAGRGGRLVCIPTARVMKETRDINGDDCRVYDASQRRMRRWPTVVRCSGLMKIVTAHKRWGSEAALQLQIDGVDEDDRAAFAAEREMGYLI</sequence>
<comment type="caution">
    <text evidence="1">The sequence shown here is derived from an EMBL/GenBank/DDBJ whole genome shotgun (WGS) entry which is preliminary data.</text>
</comment>
<gene>
    <name evidence="1" type="ORF">L2E82_32003</name>
</gene>
<proteinExistence type="predicted"/>
<reference evidence="2" key="1">
    <citation type="journal article" date="2022" name="Mol. Ecol. Resour.">
        <title>The genomes of chicory, endive, great burdock and yacon provide insights into Asteraceae palaeo-polyploidization history and plant inulin production.</title>
        <authorList>
            <person name="Fan W."/>
            <person name="Wang S."/>
            <person name="Wang H."/>
            <person name="Wang A."/>
            <person name="Jiang F."/>
            <person name="Liu H."/>
            <person name="Zhao H."/>
            <person name="Xu D."/>
            <person name="Zhang Y."/>
        </authorList>
    </citation>
    <scope>NUCLEOTIDE SEQUENCE [LARGE SCALE GENOMIC DNA]</scope>
    <source>
        <strain evidence="2">cv. Punajuju</strain>
    </source>
</reference>
<name>A0ACB9BG11_CICIN</name>
<reference evidence="1 2" key="2">
    <citation type="journal article" date="2022" name="Mol. Ecol. Resour.">
        <title>The genomes of chicory, endive, great burdock and yacon provide insights into Asteraceae paleo-polyploidization history and plant inulin production.</title>
        <authorList>
            <person name="Fan W."/>
            <person name="Wang S."/>
            <person name="Wang H."/>
            <person name="Wang A."/>
            <person name="Jiang F."/>
            <person name="Liu H."/>
            <person name="Zhao H."/>
            <person name="Xu D."/>
            <person name="Zhang Y."/>
        </authorList>
    </citation>
    <scope>NUCLEOTIDE SEQUENCE [LARGE SCALE GENOMIC DNA]</scope>
    <source>
        <strain evidence="2">cv. Punajuju</strain>
        <tissue evidence="1">Leaves</tissue>
    </source>
</reference>
<accession>A0ACB9BG11</accession>
<evidence type="ECO:0000313" key="2">
    <source>
        <dbReference type="Proteomes" id="UP001055811"/>
    </source>
</evidence>
<protein>
    <submittedName>
        <fullName evidence="1">Uncharacterized protein</fullName>
    </submittedName>
</protein>
<keyword evidence="2" id="KW-1185">Reference proteome</keyword>
<dbReference type="Proteomes" id="UP001055811">
    <property type="component" value="Linkage Group LG06"/>
</dbReference>
<dbReference type="EMBL" id="CM042014">
    <property type="protein sequence ID" value="KAI3721002.1"/>
    <property type="molecule type" value="Genomic_DNA"/>
</dbReference>
<organism evidence="1 2">
    <name type="scientific">Cichorium intybus</name>
    <name type="common">Chicory</name>
    <dbReference type="NCBI Taxonomy" id="13427"/>
    <lineage>
        <taxon>Eukaryota</taxon>
        <taxon>Viridiplantae</taxon>
        <taxon>Streptophyta</taxon>
        <taxon>Embryophyta</taxon>
        <taxon>Tracheophyta</taxon>
        <taxon>Spermatophyta</taxon>
        <taxon>Magnoliopsida</taxon>
        <taxon>eudicotyledons</taxon>
        <taxon>Gunneridae</taxon>
        <taxon>Pentapetalae</taxon>
        <taxon>asterids</taxon>
        <taxon>campanulids</taxon>
        <taxon>Asterales</taxon>
        <taxon>Asteraceae</taxon>
        <taxon>Cichorioideae</taxon>
        <taxon>Cichorieae</taxon>
        <taxon>Cichoriinae</taxon>
        <taxon>Cichorium</taxon>
    </lineage>
</organism>